<gene>
    <name evidence="1" type="ORF">RSOL_309360</name>
</gene>
<dbReference type="Gene3D" id="2.40.10.10">
    <property type="entry name" value="Trypsin-like serine proteases"/>
    <property type="match status" value="1"/>
</dbReference>
<name>A0A0A1ULK0_9AGAM</name>
<reference evidence="2" key="1">
    <citation type="journal article" date="2014" name="Genome Announc.">
        <title>Draft genome sequence of the plant-pathogenic soil fungus Rhizoctonia solani anastomosis group 3 strain Rhs1AP.</title>
        <authorList>
            <person name="Cubeta M.A."/>
            <person name="Thomas E."/>
            <person name="Dean R.A."/>
            <person name="Jabaji S."/>
            <person name="Neate S.M."/>
            <person name="Tavantzis S."/>
            <person name="Toda T."/>
            <person name="Vilgalys R."/>
            <person name="Bharathan N."/>
            <person name="Fedorova-Abrams N."/>
            <person name="Pakala S.B."/>
            <person name="Pakala S.M."/>
            <person name="Zafar N."/>
            <person name="Joardar V."/>
            <person name="Losada L."/>
            <person name="Nierman W.C."/>
        </authorList>
    </citation>
    <scope>NUCLEOTIDE SEQUENCE [LARGE SCALE GENOMIC DNA]</scope>
    <source>
        <strain evidence="2">AG-3</strain>
    </source>
</reference>
<proteinExistence type="predicted"/>
<sequence>MENSARPITSSPTNTPRVPSLDERELYYYGLPSKPVLIARSSNHLWKLPTGPEAYLVPKECSPVGMHRLCEVWEDHIIPAMQAYLLKEGVQYTSLDPVRMGAAGQPTHLVIIWIGVIPDSLSSEQGIEVAAHCRSILTDHAINDIHVEIRESQVTPSAKMYKPVISANPIVAAVEPFSTSLGISICNAATPSIEGTGGLFFTDRGHPGKLFLLTARHVLIHPATERNEPCIYREGTGQPPKKVLLLGEAAFKARLKAIELEILCKQAVVDQLHRREWKDPENRIIGHILLSPPIIFNVGNDGFTEDWAVVEIYPTMIDMTNFVGNVIDLGTSIAVDELTAQMYPHVSNPTSFKYPGNRLFKFHGTVSDENIYKLDPRTQDQDNEPVIMVLKRGNTSNLTVGRLNNIRSVTRVYVEGKLTGASREVAVLPRTSNSGAFSEPGDSGSAVVSGTGQVVGLITGGGGSTERFDCTYITSINFILNRLIEHRIHADIFPVSIGP</sequence>
<evidence type="ECO:0000313" key="1">
    <source>
        <dbReference type="EMBL" id="EUC59341.1"/>
    </source>
</evidence>
<dbReference type="EMBL" id="JATN01000321">
    <property type="protein sequence ID" value="EUC59341.1"/>
    <property type="molecule type" value="Genomic_DNA"/>
</dbReference>
<dbReference type="SUPFAM" id="SSF50494">
    <property type="entry name" value="Trypsin-like serine proteases"/>
    <property type="match status" value="1"/>
</dbReference>
<dbReference type="InterPro" id="IPR043504">
    <property type="entry name" value="Peptidase_S1_PA_chymotrypsin"/>
</dbReference>
<dbReference type="AlphaFoldDB" id="A0A0A1ULK0"/>
<accession>A0A0A1ULK0</accession>
<dbReference type="InterPro" id="IPR009003">
    <property type="entry name" value="Peptidase_S1_PA"/>
</dbReference>
<organism evidence="1 2">
    <name type="scientific">Rhizoctonia solani AG-3 Rhs1AP</name>
    <dbReference type="NCBI Taxonomy" id="1086054"/>
    <lineage>
        <taxon>Eukaryota</taxon>
        <taxon>Fungi</taxon>
        <taxon>Dikarya</taxon>
        <taxon>Basidiomycota</taxon>
        <taxon>Agaricomycotina</taxon>
        <taxon>Agaricomycetes</taxon>
        <taxon>Cantharellales</taxon>
        <taxon>Ceratobasidiaceae</taxon>
        <taxon>Rhizoctonia</taxon>
    </lineage>
</organism>
<dbReference type="Proteomes" id="UP000030108">
    <property type="component" value="Unassembled WGS sequence"/>
</dbReference>
<comment type="caution">
    <text evidence="1">The sequence shown here is derived from an EMBL/GenBank/DDBJ whole genome shotgun (WGS) entry which is preliminary data.</text>
</comment>
<dbReference type="OrthoDB" id="5424209at2759"/>
<evidence type="ECO:0000313" key="2">
    <source>
        <dbReference type="Proteomes" id="UP000030108"/>
    </source>
</evidence>
<protein>
    <submittedName>
        <fullName evidence="1">Uncharacterized protein</fullName>
    </submittedName>
</protein>